<accession>A0A517SB58</accession>
<keyword evidence="3 6" id="KW-0808">Transferase</keyword>
<dbReference type="Pfam" id="PF02353">
    <property type="entry name" value="CMAS"/>
    <property type="match status" value="1"/>
</dbReference>
<evidence type="ECO:0000313" key="7">
    <source>
        <dbReference type="Proteomes" id="UP000315700"/>
    </source>
</evidence>
<dbReference type="CDD" id="cd02440">
    <property type="entry name" value="AdoMet_MTases"/>
    <property type="match status" value="1"/>
</dbReference>
<keyword evidence="2 6" id="KW-0489">Methyltransferase</keyword>
<evidence type="ECO:0000256" key="3">
    <source>
        <dbReference type="ARBA" id="ARBA00022679"/>
    </source>
</evidence>
<dbReference type="EC" id="2.1.1.79" evidence="6"/>
<dbReference type="PIRSF" id="PIRSF003085">
    <property type="entry name" value="CMAS"/>
    <property type="match status" value="1"/>
</dbReference>
<dbReference type="InParanoid" id="A0A517SB58"/>
<organism evidence="6 7">
    <name type="scientific">Caulifigura coniformis</name>
    <dbReference type="NCBI Taxonomy" id="2527983"/>
    <lineage>
        <taxon>Bacteria</taxon>
        <taxon>Pseudomonadati</taxon>
        <taxon>Planctomycetota</taxon>
        <taxon>Planctomycetia</taxon>
        <taxon>Planctomycetales</taxon>
        <taxon>Planctomycetaceae</taxon>
        <taxon>Caulifigura</taxon>
    </lineage>
</organism>
<dbReference type="RefSeq" id="WP_145028515.1">
    <property type="nucleotide sequence ID" value="NZ_CP036271.1"/>
</dbReference>
<dbReference type="InterPro" id="IPR050723">
    <property type="entry name" value="CFA/CMAS"/>
</dbReference>
<dbReference type="SUPFAM" id="SSF53335">
    <property type="entry name" value="S-adenosyl-L-methionine-dependent methyltransferases"/>
    <property type="match status" value="1"/>
</dbReference>
<keyword evidence="5" id="KW-0443">Lipid metabolism</keyword>
<evidence type="ECO:0000256" key="2">
    <source>
        <dbReference type="ARBA" id="ARBA00022603"/>
    </source>
</evidence>
<name>A0A517SB58_9PLAN</name>
<protein>
    <submittedName>
        <fullName evidence="6">Cyclopropane-fatty-acyl-phospholipid synthase</fullName>
        <ecNumber evidence="6">2.1.1.79</ecNumber>
    </submittedName>
</protein>
<gene>
    <name evidence="6" type="primary">cfa</name>
    <name evidence="6" type="ORF">Pan44_13750</name>
</gene>
<dbReference type="InterPro" id="IPR003333">
    <property type="entry name" value="CMAS"/>
</dbReference>
<dbReference type="PANTHER" id="PTHR43667:SF1">
    <property type="entry name" value="CYCLOPROPANE-FATTY-ACYL-PHOSPHOLIPID SYNTHASE"/>
    <property type="match status" value="1"/>
</dbReference>
<dbReference type="FunCoup" id="A0A517SB58">
    <property type="interactions" value="326"/>
</dbReference>
<dbReference type="GO" id="GO:0008825">
    <property type="term" value="F:cyclopropane-fatty-acyl-phospholipid synthase activity"/>
    <property type="evidence" value="ECO:0007669"/>
    <property type="project" value="UniProtKB-EC"/>
</dbReference>
<dbReference type="Proteomes" id="UP000315700">
    <property type="component" value="Chromosome"/>
</dbReference>
<dbReference type="EMBL" id="CP036271">
    <property type="protein sequence ID" value="QDT53358.1"/>
    <property type="molecule type" value="Genomic_DNA"/>
</dbReference>
<keyword evidence="4" id="KW-0949">S-adenosyl-L-methionine</keyword>
<comment type="similarity">
    <text evidence="1">Belongs to the CFA/CMAS family.</text>
</comment>
<dbReference type="KEGG" id="ccos:Pan44_13750"/>
<keyword evidence="7" id="KW-1185">Reference proteome</keyword>
<dbReference type="AlphaFoldDB" id="A0A517SB58"/>
<sequence>MAASFFSDQAKRDGFHSLLTHIAEHLDAPVSIKLWDGTVVPLGPNADPNLRIAIKSPGVVTSLVRRPTADNLLRHYALGHLDIEGADLLTFIRTARQRRYGKRLRALRKSLVAKKLLPFLFGKAESTDVTHRYAGDEIGRHRVKGENKDFIQFHYDVSNEFYQLFLDPEMVYSCAYFTDWNNSLEQAQQDKLDMICKKLRLQPGERFLDIGCGWGALICHAARHYGVTAHGITLSERQLAHTQKKIVALGLTGQVTAELRDYNDLTGQYDKISSIGMVEHVGIDNMRGYMQTVSKLLPDRGMFLNHGITRRAKATNKQFRKVTPERRLLAKYIFPGGELDHIGHMLESMENSGFEVHDVEAWRDHYAKTCEHWTHRLEARKDEAVRQIGEERYRMWLFYLAGVSLALGDGGACIFQTVATRHIKKGVSGLPSTREHLYRESPRRDTKAA</sequence>
<dbReference type="PANTHER" id="PTHR43667">
    <property type="entry name" value="CYCLOPROPANE-FATTY-ACYL-PHOSPHOLIPID SYNTHASE"/>
    <property type="match status" value="1"/>
</dbReference>
<dbReference type="Gene3D" id="3.40.50.150">
    <property type="entry name" value="Vaccinia Virus protein VP39"/>
    <property type="match status" value="1"/>
</dbReference>
<evidence type="ECO:0000256" key="5">
    <source>
        <dbReference type="ARBA" id="ARBA00023098"/>
    </source>
</evidence>
<dbReference type="GO" id="GO:0032259">
    <property type="term" value="P:methylation"/>
    <property type="evidence" value="ECO:0007669"/>
    <property type="project" value="UniProtKB-KW"/>
</dbReference>
<evidence type="ECO:0000313" key="6">
    <source>
        <dbReference type="EMBL" id="QDT53358.1"/>
    </source>
</evidence>
<evidence type="ECO:0000256" key="4">
    <source>
        <dbReference type="ARBA" id="ARBA00022691"/>
    </source>
</evidence>
<evidence type="ECO:0000256" key="1">
    <source>
        <dbReference type="ARBA" id="ARBA00010815"/>
    </source>
</evidence>
<reference evidence="6 7" key="1">
    <citation type="submission" date="2019-02" db="EMBL/GenBank/DDBJ databases">
        <title>Deep-cultivation of Planctomycetes and their phenomic and genomic characterization uncovers novel biology.</title>
        <authorList>
            <person name="Wiegand S."/>
            <person name="Jogler M."/>
            <person name="Boedeker C."/>
            <person name="Pinto D."/>
            <person name="Vollmers J."/>
            <person name="Rivas-Marin E."/>
            <person name="Kohn T."/>
            <person name="Peeters S.H."/>
            <person name="Heuer A."/>
            <person name="Rast P."/>
            <person name="Oberbeckmann S."/>
            <person name="Bunk B."/>
            <person name="Jeske O."/>
            <person name="Meyerdierks A."/>
            <person name="Storesund J.E."/>
            <person name="Kallscheuer N."/>
            <person name="Luecker S."/>
            <person name="Lage O.M."/>
            <person name="Pohl T."/>
            <person name="Merkel B.J."/>
            <person name="Hornburger P."/>
            <person name="Mueller R.-W."/>
            <person name="Bruemmer F."/>
            <person name="Labrenz M."/>
            <person name="Spormann A.M."/>
            <person name="Op den Camp H."/>
            <person name="Overmann J."/>
            <person name="Amann R."/>
            <person name="Jetten M.S.M."/>
            <person name="Mascher T."/>
            <person name="Medema M.H."/>
            <person name="Devos D.P."/>
            <person name="Kaster A.-K."/>
            <person name="Ovreas L."/>
            <person name="Rohde M."/>
            <person name="Galperin M.Y."/>
            <person name="Jogler C."/>
        </authorList>
    </citation>
    <scope>NUCLEOTIDE SEQUENCE [LARGE SCALE GENOMIC DNA]</scope>
    <source>
        <strain evidence="6 7">Pan44</strain>
    </source>
</reference>
<dbReference type="GO" id="GO:0008610">
    <property type="term" value="P:lipid biosynthetic process"/>
    <property type="evidence" value="ECO:0007669"/>
    <property type="project" value="InterPro"/>
</dbReference>
<dbReference type="OrthoDB" id="9782855at2"/>
<proteinExistence type="inferred from homology"/>
<dbReference type="InterPro" id="IPR029063">
    <property type="entry name" value="SAM-dependent_MTases_sf"/>
</dbReference>